<reference evidence="1" key="1">
    <citation type="journal article" date="2021" name="G3 (Bethesda)">
        <title>Genome and transcriptome analysis of the beet armyworm Spodoptera exigua reveals targets for pest control. .</title>
        <authorList>
            <person name="Simon S."/>
            <person name="Breeschoten T."/>
            <person name="Jansen H.J."/>
            <person name="Dirks R.P."/>
            <person name="Schranz M.E."/>
            <person name="Ros V.I.D."/>
        </authorList>
    </citation>
    <scope>NUCLEOTIDE SEQUENCE</scope>
    <source>
        <strain evidence="1">TB_SE_WUR_2020</strain>
    </source>
</reference>
<dbReference type="Proteomes" id="UP000814243">
    <property type="component" value="Unassembled WGS sequence"/>
</dbReference>
<comment type="caution">
    <text evidence="1">The sequence shown here is derived from an EMBL/GenBank/DDBJ whole genome shotgun (WGS) entry which is preliminary data.</text>
</comment>
<sequence length="66" mass="7424">MDTEIMVETLPLLGMCNLCLNEGAVKSMLVGHKYNGKSEVYSEMLVKCFSIDRIAYFKASYVNPNL</sequence>
<protein>
    <submittedName>
        <fullName evidence="1">Uncharacterized protein</fullName>
    </submittedName>
</protein>
<dbReference type="EMBL" id="JACEFF010000571">
    <property type="protein sequence ID" value="KAH9635202.1"/>
    <property type="molecule type" value="Genomic_DNA"/>
</dbReference>
<gene>
    <name evidence="1" type="ORF">HF086_009542</name>
</gene>
<evidence type="ECO:0000313" key="2">
    <source>
        <dbReference type="Proteomes" id="UP000814243"/>
    </source>
</evidence>
<evidence type="ECO:0000313" key="1">
    <source>
        <dbReference type="EMBL" id="KAH9635202.1"/>
    </source>
</evidence>
<accession>A0A922ME09</accession>
<dbReference type="AlphaFoldDB" id="A0A922ME09"/>
<organism evidence="1 2">
    <name type="scientific">Spodoptera exigua</name>
    <name type="common">Beet armyworm</name>
    <name type="synonym">Noctua fulgens</name>
    <dbReference type="NCBI Taxonomy" id="7107"/>
    <lineage>
        <taxon>Eukaryota</taxon>
        <taxon>Metazoa</taxon>
        <taxon>Ecdysozoa</taxon>
        <taxon>Arthropoda</taxon>
        <taxon>Hexapoda</taxon>
        <taxon>Insecta</taxon>
        <taxon>Pterygota</taxon>
        <taxon>Neoptera</taxon>
        <taxon>Endopterygota</taxon>
        <taxon>Lepidoptera</taxon>
        <taxon>Glossata</taxon>
        <taxon>Ditrysia</taxon>
        <taxon>Noctuoidea</taxon>
        <taxon>Noctuidae</taxon>
        <taxon>Amphipyrinae</taxon>
        <taxon>Spodoptera</taxon>
    </lineage>
</organism>
<proteinExistence type="predicted"/>
<name>A0A922ME09_SPOEX</name>